<dbReference type="EMBL" id="JTDY01007172">
    <property type="protein sequence ID" value="KOB65413.1"/>
    <property type="molecule type" value="Genomic_DNA"/>
</dbReference>
<feature type="transmembrane region" description="Helical" evidence="5">
    <location>
        <begin position="192"/>
        <end position="222"/>
    </location>
</feature>
<proteinExistence type="predicted"/>
<evidence type="ECO:0000313" key="8">
    <source>
        <dbReference type="Proteomes" id="UP000037510"/>
    </source>
</evidence>
<keyword evidence="2 5" id="KW-0812">Transmembrane</keyword>
<keyword evidence="8" id="KW-1185">Reference proteome</keyword>
<feature type="domain" description="Amino acid transporter transmembrane" evidence="6">
    <location>
        <begin position="246"/>
        <end position="350"/>
    </location>
</feature>
<dbReference type="GO" id="GO:0005774">
    <property type="term" value="C:vacuolar membrane"/>
    <property type="evidence" value="ECO:0007669"/>
    <property type="project" value="TreeGrafter"/>
</dbReference>
<feature type="transmembrane region" description="Helical" evidence="5">
    <location>
        <begin position="20"/>
        <end position="40"/>
    </location>
</feature>
<evidence type="ECO:0000256" key="1">
    <source>
        <dbReference type="ARBA" id="ARBA00004141"/>
    </source>
</evidence>
<evidence type="ECO:0000256" key="5">
    <source>
        <dbReference type="SAM" id="Phobius"/>
    </source>
</evidence>
<protein>
    <submittedName>
        <fullName evidence="7">Amino acid transporter</fullName>
    </submittedName>
</protein>
<dbReference type="PANTHER" id="PTHR22950">
    <property type="entry name" value="AMINO ACID TRANSPORTER"/>
    <property type="match status" value="1"/>
</dbReference>
<organism evidence="7 8">
    <name type="scientific">Operophtera brumata</name>
    <name type="common">Winter moth</name>
    <name type="synonym">Phalaena brumata</name>
    <dbReference type="NCBI Taxonomy" id="104452"/>
    <lineage>
        <taxon>Eukaryota</taxon>
        <taxon>Metazoa</taxon>
        <taxon>Ecdysozoa</taxon>
        <taxon>Arthropoda</taxon>
        <taxon>Hexapoda</taxon>
        <taxon>Insecta</taxon>
        <taxon>Pterygota</taxon>
        <taxon>Neoptera</taxon>
        <taxon>Endopterygota</taxon>
        <taxon>Lepidoptera</taxon>
        <taxon>Glossata</taxon>
        <taxon>Ditrysia</taxon>
        <taxon>Geometroidea</taxon>
        <taxon>Geometridae</taxon>
        <taxon>Larentiinae</taxon>
        <taxon>Operophtera</taxon>
    </lineage>
</organism>
<feature type="transmembrane region" description="Helical" evidence="5">
    <location>
        <begin position="160"/>
        <end position="180"/>
    </location>
</feature>
<dbReference type="AlphaFoldDB" id="A0A0L7KQ16"/>
<dbReference type="PANTHER" id="PTHR22950:SF349">
    <property type="entry name" value="AMINO ACID TRANSPORTER TRANSMEMBRANE DOMAIN-CONTAINING PROTEIN"/>
    <property type="match status" value="1"/>
</dbReference>
<feature type="transmembrane region" description="Helical" evidence="5">
    <location>
        <begin position="281"/>
        <end position="300"/>
    </location>
</feature>
<evidence type="ECO:0000256" key="4">
    <source>
        <dbReference type="ARBA" id="ARBA00023136"/>
    </source>
</evidence>
<dbReference type="Pfam" id="PF01490">
    <property type="entry name" value="Aa_trans"/>
    <property type="match status" value="2"/>
</dbReference>
<keyword evidence="4 5" id="KW-0472">Membrane</keyword>
<feature type="transmembrane region" description="Helical" evidence="5">
    <location>
        <begin position="118"/>
        <end position="140"/>
    </location>
</feature>
<evidence type="ECO:0000313" key="7">
    <source>
        <dbReference type="EMBL" id="KOB65413.1"/>
    </source>
</evidence>
<name>A0A0L7KQ16_OPEBR</name>
<reference evidence="7 8" key="1">
    <citation type="journal article" date="2015" name="Genome Biol. Evol.">
        <title>The genome of winter moth (Operophtera brumata) provides a genomic perspective on sexual dimorphism and phenology.</title>
        <authorList>
            <person name="Derks M.F."/>
            <person name="Smit S."/>
            <person name="Salis L."/>
            <person name="Schijlen E."/>
            <person name="Bossers A."/>
            <person name="Mateman C."/>
            <person name="Pijl A.S."/>
            <person name="de Ridder D."/>
            <person name="Groenen M.A."/>
            <person name="Visser M.E."/>
            <person name="Megens H.J."/>
        </authorList>
    </citation>
    <scope>NUCLEOTIDE SEQUENCE [LARGE SCALE GENOMIC DNA]</scope>
    <source>
        <strain evidence="7">WM2013NL</strain>
        <tissue evidence="7">Head and thorax</tissue>
    </source>
</reference>
<feature type="transmembrane region" description="Helical" evidence="5">
    <location>
        <begin position="323"/>
        <end position="343"/>
    </location>
</feature>
<sequence>MVKGALGAGIMSSHVAYMKTGVYVAVPLTFILGIYMAYCLKTRYSTFVHVDAFGQTLNKPPGLNDDSYFQLLVQSAQILYRRTHIPSMSYPDVGEAAMACFPKRCVSKCSKCFRHLKYLAPFSLAANFVILFCIGMTFYYAISRNPTFSGMKTHDTLSSVFEFVGMLVFGMSCAGVVLPVENNMREPKKFNLAFAIGMVCIASAIYIPFLPGMVCIACAIYIPFLPGMVCIACAIYIPFLPGMVCIASAIFLVAFFGYAGFLDKCESPITVNFPMETLPKVLKGLIAFMIYITHALNFWVPFNLVFYYLQKCHSEKHIVTWELIYRAMIVVVISFVAIIFPNVNALMGFVKKIVLVKYLPHRNEKLRNAIGKPSEHLNITLQKTCVL</sequence>
<comment type="caution">
    <text evidence="7">The sequence shown here is derived from an EMBL/GenBank/DDBJ whole genome shotgun (WGS) entry which is preliminary data.</text>
</comment>
<evidence type="ECO:0000256" key="2">
    <source>
        <dbReference type="ARBA" id="ARBA00022692"/>
    </source>
</evidence>
<gene>
    <name evidence="7" type="ORF">OBRU01_15006</name>
</gene>
<feature type="transmembrane region" description="Helical" evidence="5">
    <location>
        <begin position="234"/>
        <end position="261"/>
    </location>
</feature>
<evidence type="ECO:0000256" key="3">
    <source>
        <dbReference type="ARBA" id="ARBA00022989"/>
    </source>
</evidence>
<dbReference type="InterPro" id="IPR013057">
    <property type="entry name" value="AA_transpt_TM"/>
</dbReference>
<evidence type="ECO:0000259" key="6">
    <source>
        <dbReference type="Pfam" id="PF01490"/>
    </source>
</evidence>
<dbReference type="Proteomes" id="UP000037510">
    <property type="component" value="Unassembled WGS sequence"/>
</dbReference>
<dbReference type="GO" id="GO:0015179">
    <property type="term" value="F:L-amino acid transmembrane transporter activity"/>
    <property type="evidence" value="ECO:0007669"/>
    <property type="project" value="TreeGrafter"/>
</dbReference>
<comment type="subcellular location">
    <subcellularLocation>
        <location evidence="1">Membrane</location>
        <topology evidence="1">Multi-pass membrane protein</topology>
    </subcellularLocation>
</comment>
<keyword evidence="3 5" id="KW-1133">Transmembrane helix</keyword>
<dbReference type="STRING" id="104452.A0A0L7KQ16"/>
<accession>A0A0L7KQ16</accession>
<feature type="domain" description="Amino acid transporter transmembrane" evidence="6">
    <location>
        <begin position="109"/>
        <end position="208"/>
    </location>
</feature>